<feature type="compositionally biased region" description="Low complexity" evidence="1">
    <location>
        <begin position="244"/>
        <end position="267"/>
    </location>
</feature>
<proteinExistence type="predicted"/>
<protein>
    <recommendedName>
        <fullName evidence="5">Beta-carotene 15,15'-monooxygenase</fullName>
    </recommendedName>
</protein>
<dbReference type="AlphaFoldDB" id="A0A921IUC7"/>
<reference evidence="3" key="1">
    <citation type="journal article" date="2021" name="PeerJ">
        <title>Extensive microbial diversity within the chicken gut microbiome revealed by metagenomics and culture.</title>
        <authorList>
            <person name="Gilroy R."/>
            <person name="Ravi A."/>
            <person name="Getino M."/>
            <person name="Pursley I."/>
            <person name="Horton D.L."/>
            <person name="Alikhan N.F."/>
            <person name="Baker D."/>
            <person name="Gharbi K."/>
            <person name="Hall N."/>
            <person name="Watson M."/>
            <person name="Adriaenssens E.M."/>
            <person name="Foster-Nyarko E."/>
            <person name="Jarju S."/>
            <person name="Secka A."/>
            <person name="Antonio M."/>
            <person name="Oren A."/>
            <person name="Chaudhuri R.R."/>
            <person name="La Ragione R."/>
            <person name="Hildebrand F."/>
            <person name="Pallen M.J."/>
        </authorList>
    </citation>
    <scope>NUCLEOTIDE SEQUENCE</scope>
    <source>
        <strain evidence="3">ChiHjej13B12-9602</strain>
    </source>
</reference>
<evidence type="ECO:0000256" key="1">
    <source>
        <dbReference type="SAM" id="MobiDB-lite"/>
    </source>
</evidence>
<gene>
    <name evidence="3" type="ORF">K8V70_02935</name>
</gene>
<dbReference type="RefSeq" id="WP_273189189.1">
    <property type="nucleotide sequence ID" value="NZ_DYUZ01000012.1"/>
</dbReference>
<feature type="transmembrane region" description="Helical" evidence="2">
    <location>
        <begin position="54"/>
        <end position="75"/>
    </location>
</feature>
<evidence type="ECO:0000313" key="4">
    <source>
        <dbReference type="Proteomes" id="UP000753256"/>
    </source>
</evidence>
<keyword evidence="2" id="KW-1133">Transmembrane helix</keyword>
<keyword evidence="2" id="KW-0812">Transmembrane</keyword>
<comment type="caution">
    <text evidence="3">The sequence shown here is derived from an EMBL/GenBank/DDBJ whole genome shotgun (WGS) entry which is preliminary data.</text>
</comment>
<name>A0A921IUC7_9ACTN</name>
<evidence type="ECO:0000256" key="2">
    <source>
        <dbReference type="SAM" id="Phobius"/>
    </source>
</evidence>
<feature type="compositionally biased region" description="Low complexity" evidence="1">
    <location>
        <begin position="352"/>
        <end position="364"/>
    </location>
</feature>
<dbReference type="EMBL" id="DYUZ01000012">
    <property type="protein sequence ID" value="HJG36806.1"/>
    <property type="molecule type" value="Genomic_DNA"/>
</dbReference>
<accession>A0A921IUC7</accession>
<feature type="region of interest" description="Disordered" evidence="1">
    <location>
        <begin position="352"/>
        <end position="379"/>
    </location>
</feature>
<feature type="compositionally biased region" description="Basic and acidic residues" evidence="1">
    <location>
        <begin position="1"/>
        <end position="29"/>
    </location>
</feature>
<feature type="transmembrane region" description="Helical" evidence="2">
    <location>
        <begin position="183"/>
        <end position="204"/>
    </location>
</feature>
<keyword evidence="2" id="KW-0472">Membrane</keyword>
<evidence type="ECO:0000313" key="3">
    <source>
        <dbReference type="EMBL" id="HJG36806.1"/>
    </source>
</evidence>
<feature type="region of interest" description="Disordered" evidence="1">
    <location>
        <begin position="222"/>
        <end position="271"/>
    </location>
</feature>
<feature type="region of interest" description="Disordered" evidence="1">
    <location>
        <begin position="1"/>
        <end position="48"/>
    </location>
</feature>
<feature type="transmembrane region" description="Helical" evidence="2">
    <location>
        <begin position="311"/>
        <end position="333"/>
    </location>
</feature>
<feature type="compositionally biased region" description="Low complexity" evidence="1">
    <location>
        <begin position="222"/>
        <end position="236"/>
    </location>
</feature>
<dbReference type="Proteomes" id="UP000753256">
    <property type="component" value="Unassembled WGS sequence"/>
</dbReference>
<sequence length="379" mass="39940">MPNNADRKTHSREGLAVREGRLTRRREPDSFDPDNYFVPSGESGRAGGPSRANVIVASVLIVLALISAFPVRIHFSSPDAFEHTIEKLDDKRNTVLGLTTAATGASVALTAIPDDVGTPVAEKLMDLSGDLLVVLTAIYLEKYLLTVFSVLSFGFLIPLALAALAAYALFQHRVPLLQALPRLAVKVLLMGVLLVATVPTSVAITDMIDHTYDISVSLDSQAEGGQESGAGDAAGDATEDSDSADAATSSSASTGGDSSASDDSASAETEDNGTWIEQGWEFISGIPEALANGASQVTDVMLTQLGNLVDGFAVMIVTSCVVPLGVLAFYLWAANLITGISVEVPMRALRPRSFSGREGSSGSRARTRKQPKQQMDVDE</sequence>
<evidence type="ECO:0008006" key="5">
    <source>
        <dbReference type="Google" id="ProtNLM"/>
    </source>
</evidence>
<reference evidence="3" key="2">
    <citation type="submission" date="2021-09" db="EMBL/GenBank/DDBJ databases">
        <authorList>
            <person name="Gilroy R."/>
        </authorList>
    </citation>
    <scope>NUCLEOTIDE SEQUENCE</scope>
    <source>
        <strain evidence="3">ChiHjej13B12-9602</strain>
    </source>
</reference>
<feature type="transmembrane region" description="Helical" evidence="2">
    <location>
        <begin position="146"/>
        <end position="171"/>
    </location>
</feature>
<organism evidence="3 4">
    <name type="scientific">Enorma phocaeensis</name>
    <dbReference type="NCBI Taxonomy" id="1871019"/>
    <lineage>
        <taxon>Bacteria</taxon>
        <taxon>Bacillati</taxon>
        <taxon>Actinomycetota</taxon>
        <taxon>Coriobacteriia</taxon>
        <taxon>Coriobacteriales</taxon>
        <taxon>Coriobacteriaceae</taxon>
        <taxon>Enorma</taxon>
    </lineage>
</organism>